<name>A0ABR7E9L4_9BACT</name>
<organism evidence="5 6">
    <name type="scientific">Parabacteroides segnis</name>
    <dbReference type="NCBI Taxonomy" id="2763058"/>
    <lineage>
        <taxon>Bacteria</taxon>
        <taxon>Pseudomonadati</taxon>
        <taxon>Bacteroidota</taxon>
        <taxon>Bacteroidia</taxon>
        <taxon>Bacteroidales</taxon>
        <taxon>Tannerellaceae</taxon>
        <taxon>Parabacteroides</taxon>
    </lineage>
</organism>
<comment type="caution">
    <text evidence="5">The sequence shown here is derived from an EMBL/GenBank/DDBJ whole genome shotgun (WGS) entry which is preliminary data.</text>
</comment>
<sequence length="273" mass="31459">MRLLLIFITFILATTNCFAQSYEELIEKSYDFLDKKDLVSAEESLRAAMRLEPGNPMNYALLTNLGSIQRRQGKLQDALLSYTAALSGRPNNPTILENRASLYSELGETEKALNDYDALLIVEPTNEEALYCRGLIYIQKKNYIWAEQDFDKILEMNEKSVRARLGHAILEKMRGNYEESERIFNYLISQMPRDWLLYEGRADVYFMMGKNARAMADINKVFIESTPSASLYVLRGKVKLAQYEKESAAKDFLKAQEMGYDQTIIDELIKMTK</sequence>
<feature type="repeat" description="TPR" evidence="3">
    <location>
        <begin position="59"/>
        <end position="92"/>
    </location>
</feature>
<keyword evidence="2 3" id="KW-0802">TPR repeat</keyword>
<proteinExistence type="predicted"/>
<dbReference type="InterPro" id="IPR019734">
    <property type="entry name" value="TPR_rpt"/>
</dbReference>
<dbReference type="PANTHER" id="PTHR44858:SF1">
    <property type="entry name" value="UDP-N-ACETYLGLUCOSAMINE--PEPTIDE N-ACETYLGLUCOSAMINYLTRANSFERASE SPINDLY-RELATED"/>
    <property type="match status" value="1"/>
</dbReference>
<feature type="repeat" description="TPR" evidence="3">
    <location>
        <begin position="127"/>
        <end position="160"/>
    </location>
</feature>
<feature type="repeat" description="TPR" evidence="3">
    <location>
        <begin position="93"/>
        <end position="126"/>
    </location>
</feature>
<dbReference type="Gene3D" id="1.25.40.10">
    <property type="entry name" value="Tetratricopeptide repeat domain"/>
    <property type="match status" value="2"/>
</dbReference>
<dbReference type="Pfam" id="PF13432">
    <property type="entry name" value="TPR_16"/>
    <property type="match status" value="2"/>
</dbReference>
<dbReference type="SUPFAM" id="SSF48452">
    <property type="entry name" value="TPR-like"/>
    <property type="match status" value="1"/>
</dbReference>
<evidence type="ECO:0000256" key="1">
    <source>
        <dbReference type="ARBA" id="ARBA00022737"/>
    </source>
</evidence>
<dbReference type="PROSITE" id="PS50005">
    <property type="entry name" value="TPR"/>
    <property type="match status" value="3"/>
</dbReference>
<evidence type="ECO:0000256" key="4">
    <source>
        <dbReference type="SAM" id="SignalP"/>
    </source>
</evidence>
<feature type="signal peptide" evidence="4">
    <location>
        <begin position="1"/>
        <end position="19"/>
    </location>
</feature>
<dbReference type="RefSeq" id="WP_186961916.1">
    <property type="nucleotide sequence ID" value="NZ_JACOOI010000058.1"/>
</dbReference>
<keyword evidence="1" id="KW-0677">Repeat</keyword>
<protein>
    <submittedName>
        <fullName evidence="5">Tetratricopeptide repeat protein</fullName>
    </submittedName>
</protein>
<dbReference type="InterPro" id="IPR050498">
    <property type="entry name" value="Ycf3"/>
</dbReference>
<reference evidence="5 6" key="1">
    <citation type="submission" date="2020-08" db="EMBL/GenBank/DDBJ databases">
        <title>Genome public.</title>
        <authorList>
            <person name="Liu C."/>
            <person name="Sun Q."/>
        </authorList>
    </citation>
    <scope>NUCLEOTIDE SEQUENCE [LARGE SCALE GENOMIC DNA]</scope>
    <source>
        <strain evidence="5 6">BX2</strain>
    </source>
</reference>
<accession>A0ABR7E9L4</accession>
<feature type="chain" id="PRO_5046272754" evidence="4">
    <location>
        <begin position="20"/>
        <end position="273"/>
    </location>
</feature>
<dbReference type="SMART" id="SM00028">
    <property type="entry name" value="TPR"/>
    <property type="match status" value="7"/>
</dbReference>
<keyword evidence="6" id="KW-1185">Reference proteome</keyword>
<evidence type="ECO:0000313" key="5">
    <source>
        <dbReference type="EMBL" id="MBC5646450.1"/>
    </source>
</evidence>
<dbReference type="PANTHER" id="PTHR44858">
    <property type="entry name" value="TETRATRICOPEPTIDE REPEAT PROTEIN 6"/>
    <property type="match status" value="1"/>
</dbReference>
<evidence type="ECO:0000313" key="6">
    <source>
        <dbReference type="Proteomes" id="UP000644010"/>
    </source>
</evidence>
<dbReference type="InterPro" id="IPR011990">
    <property type="entry name" value="TPR-like_helical_dom_sf"/>
</dbReference>
<evidence type="ECO:0000256" key="2">
    <source>
        <dbReference type="ARBA" id="ARBA00022803"/>
    </source>
</evidence>
<evidence type="ECO:0000256" key="3">
    <source>
        <dbReference type="PROSITE-ProRule" id="PRU00339"/>
    </source>
</evidence>
<keyword evidence="4" id="KW-0732">Signal</keyword>
<dbReference type="Proteomes" id="UP000644010">
    <property type="component" value="Unassembled WGS sequence"/>
</dbReference>
<gene>
    <name evidence="5" type="ORF">H8S77_26660</name>
</gene>
<dbReference type="EMBL" id="JACOOI010000058">
    <property type="protein sequence ID" value="MBC5646450.1"/>
    <property type="molecule type" value="Genomic_DNA"/>
</dbReference>